<evidence type="ECO:0000313" key="3">
    <source>
        <dbReference type="Proteomes" id="UP000591131"/>
    </source>
</evidence>
<evidence type="ECO:0000259" key="1">
    <source>
        <dbReference type="Pfam" id="PF00149"/>
    </source>
</evidence>
<dbReference type="Gene3D" id="3.60.21.10">
    <property type="match status" value="1"/>
</dbReference>
<protein>
    <submittedName>
        <fullName evidence="2">Purple acid phosphatase</fullName>
    </submittedName>
</protein>
<dbReference type="GO" id="GO:0016788">
    <property type="term" value="F:hydrolase activity, acting on ester bonds"/>
    <property type="evidence" value="ECO:0007669"/>
    <property type="project" value="TreeGrafter"/>
</dbReference>
<dbReference type="EMBL" id="JAAPAO010001602">
    <property type="protein sequence ID" value="KAF4649261.1"/>
    <property type="molecule type" value="Genomic_DNA"/>
</dbReference>
<dbReference type="PANTHER" id="PTHR32440">
    <property type="entry name" value="PHOSPHATASE DCR2-RELATED-RELATED"/>
    <property type="match status" value="1"/>
</dbReference>
<organism evidence="2 3">
    <name type="scientific">Perkinsus chesapeaki</name>
    <name type="common">Clam parasite</name>
    <name type="synonym">Perkinsus andrewsi</name>
    <dbReference type="NCBI Taxonomy" id="330153"/>
    <lineage>
        <taxon>Eukaryota</taxon>
        <taxon>Sar</taxon>
        <taxon>Alveolata</taxon>
        <taxon>Perkinsozoa</taxon>
        <taxon>Perkinsea</taxon>
        <taxon>Perkinsida</taxon>
        <taxon>Perkinsidae</taxon>
        <taxon>Perkinsus</taxon>
    </lineage>
</organism>
<proteinExistence type="predicted"/>
<dbReference type="OrthoDB" id="783096at2759"/>
<feature type="domain" description="Calcineurin-like phosphoesterase" evidence="1">
    <location>
        <begin position="14"/>
        <end position="105"/>
    </location>
</feature>
<dbReference type="PANTHER" id="PTHR32440:SF11">
    <property type="entry name" value="METALLOPHOSPHOESTERASE DOMAIN-CONTAINING PROTEIN"/>
    <property type="match status" value="1"/>
</dbReference>
<dbReference type="GO" id="GO:0005737">
    <property type="term" value="C:cytoplasm"/>
    <property type="evidence" value="ECO:0007669"/>
    <property type="project" value="TreeGrafter"/>
</dbReference>
<dbReference type="InterPro" id="IPR004843">
    <property type="entry name" value="Calcineurin-like_PHP"/>
</dbReference>
<sequence length="165" mass="18307">MFVDLHYGENFVTGNLSQAFQRKLLEMEKPDLVVFNGDMSSDYSASSCQASGNCTDWFIDVWKQYTKPVSDAKVPYAITIGNHDAIGNLPDSRFIVKYDQDHGKTSFTRVAPPGIDGGSVYYLPIYASSTASRDRPTAVLWMIDTGDRNCYGVPGYDCAGYDQVQ</sequence>
<name>A0A7J6KRS7_PERCH</name>
<dbReference type="AlphaFoldDB" id="A0A7J6KRS7"/>
<feature type="non-terminal residue" evidence="2">
    <location>
        <position position="1"/>
    </location>
</feature>
<dbReference type="Pfam" id="PF00149">
    <property type="entry name" value="Metallophos"/>
    <property type="match status" value="1"/>
</dbReference>
<reference evidence="2 3" key="1">
    <citation type="submission" date="2020-04" db="EMBL/GenBank/DDBJ databases">
        <title>Perkinsus chesapeaki whole genome sequence.</title>
        <authorList>
            <person name="Bogema D.R."/>
        </authorList>
    </citation>
    <scope>NUCLEOTIDE SEQUENCE [LARGE SCALE GENOMIC DNA]</scope>
    <source>
        <strain evidence="2">ATCC PRA-425</strain>
    </source>
</reference>
<comment type="caution">
    <text evidence="2">The sequence shown here is derived from an EMBL/GenBank/DDBJ whole genome shotgun (WGS) entry which is preliminary data.</text>
</comment>
<evidence type="ECO:0000313" key="2">
    <source>
        <dbReference type="EMBL" id="KAF4649261.1"/>
    </source>
</evidence>
<dbReference type="SUPFAM" id="SSF56300">
    <property type="entry name" value="Metallo-dependent phosphatases"/>
    <property type="match status" value="1"/>
</dbReference>
<keyword evidence="3" id="KW-1185">Reference proteome</keyword>
<dbReference type="Proteomes" id="UP000591131">
    <property type="component" value="Unassembled WGS sequence"/>
</dbReference>
<accession>A0A7J6KRS7</accession>
<dbReference type="InterPro" id="IPR029052">
    <property type="entry name" value="Metallo-depent_PP-like"/>
</dbReference>
<gene>
    <name evidence="2" type="primary">SIA1_2</name>
    <name evidence="2" type="ORF">FOL47_002283</name>
</gene>